<evidence type="ECO:0000313" key="1">
    <source>
        <dbReference type="EMBL" id="CAG8659267.1"/>
    </source>
</evidence>
<sequence>MPEIQRVCECLHPPLSGKSRRHPHLGLLPYGGEAHDGCLGIGQNRVPLIDQNEGNEGKCKSSLGIPAASAHARLVITKRFPLDILFLIIFRCLQTRKFRFPTVLRMDMVPCGCSRTSQLVLPLVFLSFAELLDEGVHIYLASSDIKSISFSLPAMKDI</sequence>
<comment type="caution">
    <text evidence="1">The sequence shown here is derived from an EMBL/GenBank/DDBJ whole genome shotgun (WGS) entry which is preliminary data.</text>
</comment>
<gene>
    <name evidence="1" type="ORF">ACOLOM_LOCUS8527</name>
</gene>
<dbReference type="Proteomes" id="UP000789525">
    <property type="component" value="Unassembled WGS sequence"/>
</dbReference>
<reference evidence="1" key="1">
    <citation type="submission" date="2021-06" db="EMBL/GenBank/DDBJ databases">
        <authorList>
            <person name="Kallberg Y."/>
            <person name="Tangrot J."/>
            <person name="Rosling A."/>
        </authorList>
    </citation>
    <scope>NUCLEOTIDE SEQUENCE</scope>
    <source>
        <strain evidence="1">CL356</strain>
    </source>
</reference>
<accession>A0ACA9NPQ5</accession>
<protein>
    <submittedName>
        <fullName evidence="1">9209_t:CDS:1</fullName>
    </submittedName>
</protein>
<name>A0ACA9NPQ5_9GLOM</name>
<evidence type="ECO:0000313" key="2">
    <source>
        <dbReference type="Proteomes" id="UP000789525"/>
    </source>
</evidence>
<organism evidence="1 2">
    <name type="scientific">Acaulospora colombiana</name>
    <dbReference type="NCBI Taxonomy" id="27376"/>
    <lineage>
        <taxon>Eukaryota</taxon>
        <taxon>Fungi</taxon>
        <taxon>Fungi incertae sedis</taxon>
        <taxon>Mucoromycota</taxon>
        <taxon>Glomeromycotina</taxon>
        <taxon>Glomeromycetes</taxon>
        <taxon>Diversisporales</taxon>
        <taxon>Acaulosporaceae</taxon>
        <taxon>Acaulospora</taxon>
    </lineage>
</organism>
<proteinExistence type="predicted"/>
<keyword evidence="2" id="KW-1185">Reference proteome</keyword>
<dbReference type="EMBL" id="CAJVPT010022276">
    <property type="protein sequence ID" value="CAG8659267.1"/>
    <property type="molecule type" value="Genomic_DNA"/>
</dbReference>